<dbReference type="EMBL" id="JAMKOV010000003">
    <property type="protein sequence ID" value="KAI8041233.1"/>
    <property type="molecule type" value="Genomic_DNA"/>
</dbReference>
<dbReference type="Proteomes" id="UP001059596">
    <property type="component" value="Unassembled WGS sequence"/>
</dbReference>
<feature type="domain" description="Serpin" evidence="3">
    <location>
        <begin position="78"/>
        <end position="173"/>
    </location>
</feature>
<comment type="caution">
    <text evidence="4">The sequence shown here is derived from an EMBL/GenBank/DDBJ whole genome shotgun (WGS) entry which is preliminary data.</text>
</comment>
<evidence type="ECO:0000313" key="4">
    <source>
        <dbReference type="EMBL" id="KAI8041233.1"/>
    </source>
</evidence>
<evidence type="ECO:0000256" key="2">
    <source>
        <dbReference type="ARBA" id="ARBA00022900"/>
    </source>
</evidence>
<sequence>EKPLSKQISMIFSLLMANARKHDYAKDIRTARTVNQWVLDNVDRVLTDYANDKRVKRAKQLVALSGMSINAELDDPIDVNLMIPIFKAEFESDISSKLANINMAKVFNGTQFYLESNMKIDEFMQKTMVEIRPRNILNKVNDIDMQNITTFELNRPFVFVIKDKDYIYAVGRIDDLEGLASTGNCLKKYSDLD</sequence>
<name>A0A9P9YQV6_9MUSC</name>
<dbReference type="InterPro" id="IPR042178">
    <property type="entry name" value="Serpin_sf_1"/>
</dbReference>
<dbReference type="PROSITE" id="PS00284">
    <property type="entry name" value="SERPIN"/>
    <property type="match status" value="1"/>
</dbReference>
<keyword evidence="5" id="KW-1185">Reference proteome</keyword>
<dbReference type="InterPro" id="IPR036186">
    <property type="entry name" value="Serpin_sf"/>
</dbReference>
<dbReference type="InterPro" id="IPR023796">
    <property type="entry name" value="Serpin_dom"/>
</dbReference>
<organism evidence="4 5">
    <name type="scientific">Drosophila gunungcola</name>
    <name type="common">fruit fly</name>
    <dbReference type="NCBI Taxonomy" id="103775"/>
    <lineage>
        <taxon>Eukaryota</taxon>
        <taxon>Metazoa</taxon>
        <taxon>Ecdysozoa</taxon>
        <taxon>Arthropoda</taxon>
        <taxon>Hexapoda</taxon>
        <taxon>Insecta</taxon>
        <taxon>Pterygota</taxon>
        <taxon>Neoptera</taxon>
        <taxon>Endopterygota</taxon>
        <taxon>Diptera</taxon>
        <taxon>Brachycera</taxon>
        <taxon>Muscomorpha</taxon>
        <taxon>Ephydroidea</taxon>
        <taxon>Drosophilidae</taxon>
        <taxon>Drosophila</taxon>
        <taxon>Sophophora</taxon>
    </lineage>
</organism>
<protein>
    <recommendedName>
        <fullName evidence="3">Serpin domain-containing protein</fullName>
    </recommendedName>
</protein>
<dbReference type="GO" id="GO:0004867">
    <property type="term" value="F:serine-type endopeptidase inhibitor activity"/>
    <property type="evidence" value="ECO:0007669"/>
    <property type="project" value="UniProtKB-KW"/>
</dbReference>
<evidence type="ECO:0000313" key="5">
    <source>
        <dbReference type="Proteomes" id="UP001059596"/>
    </source>
</evidence>
<dbReference type="Gene3D" id="3.30.497.10">
    <property type="entry name" value="Antithrombin, subunit I, domain 2"/>
    <property type="match status" value="1"/>
</dbReference>
<dbReference type="AlphaFoldDB" id="A0A9P9YQV6"/>
<proteinExistence type="predicted"/>
<evidence type="ECO:0000256" key="1">
    <source>
        <dbReference type="ARBA" id="ARBA00022690"/>
    </source>
</evidence>
<dbReference type="Pfam" id="PF00079">
    <property type="entry name" value="Serpin"/>
    <property type="match status" value="1"/>
</dbReference>
<gene>
    <name evidence="4" type="ORF">M5D96_005487</name>
</gene>
<feature type="non-terminal residue" evidence="4">
    <location>
        <position position="193"/>
    </location>
</feature>
<reference evidence="4" key="1">
    <citation type="journal article" date="2023" name="Genome Biol. Evol.">
        <title>Long-read-based Genome Assembly of Drosophila gunungcola Reveals Fewer Chemosensory Genes in Flower-breeding Species.</title>
        <authorList>
            <person name="Negi A."/>
            <person name="Liao B.Y."/>
            <person name="Yeh S.D."/>
        </authorList>
    </citation>
    <scope>NUCLEOTIDE SEQUENCE</scope>
    <source>
        <strain evidence="4">Sukarami</strain>
    </source>
</reference>
<keyword evidence="2" id="KW-0722">Serine protease inhibitor</keyword>
<keyword evidence="1" id="KW-0646">Protease inhibitor</keyword>
<accession>A0A9P9YQV6</accession>
<dbReference type="SUPFAM" id="SSF56574">
    <property type="entry name" value="Serpins"/>
    <property type="match status" value="1"/>
</dbReference>
<evidence type="ECO:0000259" key="3">
    <source>
        <dbReference type="Pfam" id="PF00079"/>
    </source>
</evidence>
<dbReference type="InterPro" id="IPR023795">
    <property type="entry name" value="Serpin_CS"/>
</dbReference>